<evidence type="ECO:0000313" key="7">
    <source>
        <dbReference type="Proteomes" id="UP000245865"/>
    </source>
</evidence>
<feature type="domain" description="HTH gntR-type" evidence="5">
    <location>
        <begin position="22"/>
        <end position="89"/>
    </location>
</feature>
<evidence type="ECO:0000256" key="4">
    <source>
        <dbReference type="SAM" id="MobiDB-lite"/>
    </source>
</evidence>
<dbReference type="Gene3D" id="1.10.10.10">
    <property type="entry name" value="Winged helix-like DNA-binding domain superfamily/Winged helix DNA-binding domain"/>
    <property type="match status" value="1"/>
</dbReference>
<keyword evidence="7" id="KW-1185">Reference proteome</keyword>
<dbReference type="Gene3D" id="1.20.120.530">
    <property type="entry name" value="GntR ligand-binding domain-like"/>
    <property type="match status" value="1"/>
</dbReference>
<dbReference type="Proteomes" id="UP000245865">
    <property type="component" value="Unassembled WGS sequence"/>
</dbReference>
<dbReference type="Pfam" id="PF00392">
    <property type="entry name" value="GntR"/>
    <property type="match status" value="1"/>
</dbReference>
<dbReference type="SUPFAM" id="SSF48008">
    <property type="entry name" value="GntR ligand-binding domain-like"/>
    <property type="match status" value="1"/>
</dbReference>
<feature type="region of interest" description="Disordered" evidence="4">
    <location>
        <begin position="1"/>
        <end position="20"/>
    </location>
</feature>
<dbReference type="SMART" id="SM00345">
    <property type="entry name" value="HTH_GNTR"/>
    <property type="match status" value="1"/>
</dbReference>
<gene>
    <name evidence="6" type="ORF">DKP76_04055</name>
</gene>
<organism evidence="6 7">
    <name type="scientific">Falsochrobactrum shanghaiense</name>
    <dbReference type="NCBI Taxonomy" id="2201899"/>
    <lineage>
        <taxon>Bacteria</taxon>
        <taxon>Pseudomonadati</taxon>
        <taxon>Pseudomonadota</taxon>
        <taxon>Alphaproteobacteria</taxon>
        <taxon>Hyphomicrobiales</taxon>
        <taxon>Brucellaceae</taxon>
        <taxon>Falsochrobactrum</taxon>
    </lineage>
</organism>
<keyword evidence="3" id="KW-0804">Transcription</keyword>
<evidence type="ECO:0000256" key="1">
    <source>
        <dbReference type="ARBA" id="ARBA00023015"/>
    </source>
</evidence>
<dbReference type="EMBL" id="QGDB01000002">
    <property type="protein sequence ID" value="PWL18284.1"/>
    <property type="molecule type" value="Genomic_DNA"/>
</dbReference>
<name>A0A316J9X1_9HYPH</name>
<dbReference type="CDD" id="cd07377">
    <property type="entry name" value="WHTH_GntR"/>
    <property type="match status" value="1"/>
</dbReference>
<evidence type="ECO:0000256" key="2">
    <source>
        <dbReference type="ARBA" id="ARBA00023125"/>
    </source>
</evidence>
<sequence length="239" mass="26608">MSEVPAGPIQLQEKSAHGGGVPPAVGTILEAIRNDIISLRLMPGKRVSENELARHFGTSRTPVREALLRLVDQGLVEVWPQRGTFIMPISLSAVRRARFVRNAVEIAVFRRAAEEGLDEDVLAELDAIIAAQENSKDSPEDFTMADDAFHRTIANSIRMGDIWGLLEREKAQFDRLRFLSLPNVTPVELLIEQHKAMLAAIRQRDPAAAEAAVRVHLSEVLKVTDRLVQRYPDLILNDV</sequence>
<dbReference type="InterPro" id="IPR036388">
    <property type="entry name" value="WH-like_DNA-bd_sf"/>
</dbReference>
<reference evidence="6 7" key="1">
    <citation type="submission" date="2018-05" db="EMBL/GenBank/DDBJ databases">
        <title>Comparative genomic sequence analysis between strain HN4 and CCM 8460T (Falsochrobactrum ovis) will provide more evidence to prove that HN4 is a new species of Falsochrobactrum.</title>
        <authorList>
            <person name="Lyu W."/>
            <person name="Sun L."/>
            <person name="Yao L."/>
        </authorList>
    </citation>
    <scope>NUCLEOTIDE SEQUENCE [LARGE SCALE GENOMIC DNA]</scope>
    <source>
        <strain evidence="6 7">HN4</strain>
    </source>
</reference>
<keyword evidence="2" id="KW-0238">DNA-binding</keyword>
<comment type="caution">
    <text evidence="6">The sequence shown here is derived from an EMBL/GenBank/DDBJ whole genome shotgun (WGS) entry which is preliminary data.</text>
</comment>
<evidence type="ECO:0000259" key="5">
    <source>
        <dbReference type="PROSITE" id="PS50949"/>
    </source>
</evidence>
<dbReference type="SUPFAM" id="SSF46785">
    <property type="entry name" value="Winged helix' DNA-binding domain"/>
    <property type="match status" value="1"/>
</dbReference>
<dbReference type="AlphaFoldDB" id="A0A316J9X1"/>
<dbReference type="Pfam" id="PF07729">
    <property type="entry name" value="FCD"/>
    <property type="match status" value="1"/>
</dbReference>
<dbReference type="PANTHER" id="PTHR43537">
    <property type="entry name" value="TRANSCRIPTIONAL REGULATOR, GNTR FAMILY"/>
    <property type="match status" value="1"/>
</dbReference>
<dbReference type="PROSITE" id="PS50949">
    <property type="entry name" value="HTH_GNTR"/>
    <property type="match status" value="1"/>
</dbReference>
<dbReference type="InterPro" id="IPR036390">
    <property type="entry name" value="WH_DNA-bd_sf"/>
</dbReference>
<proteinExistence type="predicted"/>
<dbReference type="InterPro" id="IPR000524">
    <property type="entry name" value="Tscrpt_reg_HTH_GntR"/>
</dbReference>
<dbReference type="InterPro" id="IPR011711">
    <property type="entry name" value="GntR_C"/>
</dbReference>
<protein>
    <submittedName>
        <fullName evidence="6">GntR family transcriptional regulator</fullName>
    </submittedName>
</protein>
<dbReference type="PANTHER" id="PTHR43537:SF5">
    <property type="entry name" value="UXU OPERON TRANSCRIPTIONAL REGULATOR"/>
    <property type="match status" value="1"/>
</dbReference>
<dbReference type="OrthoDB" id="9788098at2"/>
<dbReference type="InterPro" id="IPR008920">
    <property type="entry name" value="TF_FadR/GntR_C"/>
</dbReference>
<keyword evidence="1" id="KW-0805">Transcription regulation</keyword>
<dbReference type="RefSeq" id="WP_109705185.1">
    <property type="nucleotide sequence ID" value="NZ_QGDB01000002.1"/>
</dbReference>
<dbReference type="SMART" id="SM00895">
    <property type="entry name" value="FCD"/>
    <property type="match status" value="1"/>
</dbReference>
<dbReference type="GO" id="GO:0003700">
    <property type="term" value="F:DNA-binding transcription factor activity"/>
    <property type="evidence" value="ECO:0007669"/>
    <property type="project" value="InterPro"/>
</dbReference>
<evidence type="ECO:0000256" key="3">
    <source>
        <dbReference type="ARBA" id="ARBA00023163"/>
    </source>
</evidence>
<evidence type="ECO:0000313" key="6">
    <source>
        <dbReference type="EMBL" id="PWL18284.1"/>
    </source>
</evidence>
<accession>A0A316J9X1</accession>
<dbReference type="PRINTS" id="PR00035">
    <property type="entry name" value="HTHGNTR"/>
</dbReference>
<dbReference type="GO" id="GO:0003677">
    <property type="term" value="F:DNA binding"/>
    <property type="evidence" value="ECO:0007669"/>
    <property type="project" value="UniProtKB-KW"/>
</dbReference>